<reference evidence="3 4" key="1">
    <citation type="submission" date="2023-03" db="EMBL/GenBank/DDBJ databases">
        <title>Isolation and description of six Streptomyces strains from soil environments, able to metabolize different microbial glucans.</title>
        <authorList>
            <person name="Widen T."/>
            <person name="Larsbrink J."/>
        </authorList>
    </citation>
    <scope>NUCLEOTIDE SEQUENCE [LARGE SCALE GENOMIC DNA]</scope>
    <source>
        <strain evidence="3 4">Mut1</strain>
    </source>
</reference>
<evidence type="ECO:0000313" key="3">
    <source>
        <dbReference type="EMBL" id="WLQ37768.1"/>
    </source>
</evidence>
<keyword evidence="4" id="KW-1185">Reference proteome</keyword>
<organism evidence="3 4">
    <name type="scientific">Streptomyces castrisilvae</name>
    <dbReference type="NCBI Taxonomy" id="3033811"/>
    <lineage>
        <taxon>Bacteria</taxon>
        <taxon>Bacillati</taxon>
        <taxon>Actinomycetota</taxon>
        <taxon>Actinomycetes</taxon>
        <taxon>Kitasatosporales</taxon>
        <taxon>Streptomycetaceae</taxon>
        <taxon>Streptomyces</taxon>
    </lineage>
</organism>
<name>A0ABY9HUW0_9ACTN</name>
<feature type="signal peptide" evidence="2">
    <location>
        <begin position="1"/>
        <end position="20"/>
    </location>
</feature>
<keyword evidence="2" id="KW-0732">Signal</keyword>
<proteinExistence type="predicted"/>
<accession>A0ABY9HUW0</accession>
<sequence length="74" mass="7439">MVVVCMIGQYLLFPLNYALAPAGTSRAASSEPGPGAPSQPSRLPGVGHASRGPARPVVFTVITARVCAGGHGLP</sequence>
<dbReference type="EMBL" id="CP120997">
    <property type="protein sequence ID" value="WLQ37768.1"/>
    <property type="molecule type" value="Genomic_DNA"/>
</dbReference>
<dbReference type="RefSeq" id="WP_306060251.1">
    <property type="nucleotide sequence ID" value="NZ_CP120997.1"/>
</dbReference>
<evidence type="ECO:0000256" key="2">
    <source>
        <dbReference type="SAM" id="SignalP"/>
    </source>
</evidence>
<feature type="region of interest" description="Disordered" evidence="1">
    <location>
        <begin position="24"/>
        <end position="52"/>
    </location>
</feature>
<evidence type="ECO:0000256" key="1">
    <source>
        <dbReference type="SAM" id="MobiDB-lite"/>
    </source>
</evidence>
<evidence type="ECO:0000313" key="4">
    <source>
        <dbReference type="Proteomes" id="UP001239522"/>
    </source>
</evidence>
<dbReference type="Proteomes" id="UP001239522">
    <property type="component" value="Chromosome"/>
</dbReference>
<gene>
    <name evidence="3" type="ORF">P8A18_31930</name>
</gene>
<protein>
    <submittedName>
        <fullName evidence="3">Uncharacterized protein</fullName>
    </submittedName>
</protein>
<feature type="chain" id="PRO_5047470757" evidence="2">
    <location>
        <begin position="21"/>
        <end position="74"/>
    </location>
</feature>